<proteinExistence type="predicted"/>
<protein>
    <submittedName>
        <fullName evidence="1">Uncharacterized protein</fullName>
    </submittedName>
</protein>
<sequence length="103" mass="11142">MPFALAVASAAAMGFGAEISTREEKCTLIPSHDRAWCPLSRSQTRNIPGNASLWTRITPSNAAHSRECVATDLHTRSLCATFPGTRRIPFLCNAKGRPTSRTA</sequence>
<reference evidence="1" key="1">
    <citation type="submission" date="2008-08" db="EMBL/GenBank/DDBJ databases">
        <title>Annotation of Bifidobacterium longum subsp. infantis CCUG 52486.</title>
        <authorList>
            <consortium name="The Broad Institute Genome Sequencing Platform"/>
            <person name="Gougoulias C."/>
            <person name="Tuohy K.M."/>
            <person name="Gibson G.R."/>
            <person name="Ward D."/>
            <person name="Mehta T."/>
            <person name="Young S."/>
            <person name="Jaffe D."/>
            <person name="Gnerre S."/>
            <person name="Berlin A."/>
            <person name="Heiman D."/>
            <person name="Hepburn T."/>
            <person name="Shea T."/>
            <person name="Sykes S."/>
            <person name="Alvarado L."/>
            <person name="Kodira C."/>
            <person name="Borodovsky M."/>
            <person name="Lander E."/>
            <person name="Galagan J."/>
            <person name="Nusbaum C."/>
            <person name="Birren B."/>
        </authorList>
    </citation>
    <scope>NUCLEOTIDE SEQUENCE [LARGE SCALE GENOMIC DNA]</scope>
    <source>
        <strain evidence="1">CCUG 52486</strain>
    </source>
</reference>
<dbReference type="AlphaFoldDB" id="C5EDV3"/>
<evidence type="ECO:0000313" key="1">
    <source>
        <dbReference type="EMBL" id="EEQ56197.1"/>
    </source>
</evidence>
<organism evidence="1">
    <name type="scientific">Bifidobacterium longum subsp. infantis CCUG 52486</name>
    <dbReference type="NCBI Taxonomy" id="537937"/>
    <lineage>
        <taxon>Bacteria</taxon>
        <taxon>Bacillati</taxon>
        <taxon>Actinomycetota</taxon>
        <taxon>Actinomycetes</taxon>
        <taxon>Bifidobacteriales</taxon>
        <taxon>Bifidobacteriaceae</taxon>
        <taxon>Bifidobacterium</taxon>
    </lineage>
</organism>
<gene>
    <name evidence="1" type="ORF">BLIG_01866</name>
</gene>
<dbReference type="HOGENOM" id="CLU_2258251_0_0_11"/>
<name>C5EDV3_BIFLI</name>
<dbReference type="Proteomes" id="UP000005084">
    <property type="component" value="Unassembled WGS sequence"/>
</dbReference>
<dbReference type="EMBL" id="DS990259">
    <property type="protein sequence ID" value="EEQ56197.1"/>
    <property type="molecule type" value="Genomic_DNA"/>
</dbReference>
<accession>C5EDV3</accession>